<accession>A0A0E0EPG8</accession>
<protein>
    <submittedName>
        <fullName evidence="2">Uncharacterized protein</fullName>
    </submittedName>
</protein>
<organism evidence="2">
    <name type="scientific">Oryza meridionalis</name>
    <dbReference type="NCBI Taxonomy" id="40149"/>
    <lineage>
        <taxon>Eukaryota</taxon>
        <taxon>Viridiplantae</taxon>
        <taxon>Streptophyta</taxon>
        <taxon>Embryophyta</taxon>
        <taxon>Tracheophyta</taxon>
        <taxon>Spermatophyta</taxon>
        <taxon>Magnoliopsida</taxon>
        <taxon>Liliopsida</taxon>
        <taxon>Poales</taxon>
        <taxon>Poaceae</taxon>
        <taxon>BOP clade</taxon>
        <taxon>Oryzoideae</taxon>
        <taxon>Oryzeae</taxon>
        <taxon>Oryzinae</taxon>
        <taxon>Oryza</taxon>
    </lineage>
</organism>
<feature type="region of interest" description="Disordered" evidence="1">
    <location>
        <begin position="1"/>
        <end position="89"/>
    </location>
</feature>
<dbReference type="Gramene" id="OMERI09G00670.1">
    <property type="protein sequence ID" value="OMERI09G00670.1"/>
    <property type="gene ID" value="OMERI09G00670"/>
</dbReference>
<reference evidence="2" key="1">
    <citation type="submission" date="2015-04" db="UniProtKB">
        <authorList>
            <consortium name="EnsemblPlants"/>
        </authorList>
    </citation>
    <scope>IDENTIFICATION</scope>
</reference>
<evidence type="ECO:0000313" key="2">
    <source>
        <dbReference type="EnsemblPlants" id="OMERI09G00670.1"/>
    </source>
</evidence>
<feature type="region of interest" description="Disordered" evidence="1">
    <location>
        <begin position="112"/>
        <end position="141"/>
    </location>
</feature>
<keyword evidence="3" id="KW-1185">Reference proteome</keyword>
<proteinExistence type="predicted"/>
<reference evidence="2" key="2">
    <citation type="submission" date="2018-05" db="EMBL/GenBank/DDBJ databases">
        <title>OmerRS3 (Oryza meridionalis Reference Sequence Version 3).</title>
        <authorList>
            <person name="Zhang J."/>
            <person name="Kudrna D."/>
            <person name="Lee S."/>
            <person name="Talag J."/>
            <person name="Welchert J."/>
            <person name="Wing R.A."/>
        </authorList>
    </citation>
    <scope>NUCLEOTIDE SEQUENCE [LARGE SCALE GENOMIC DNA]</scope>
    <source>
        <strain evidence="2">cv. OR44</strain>
    </source>
</reference>
<sequence length="162" mass="16253">MARDGREVEAVAPSGGRGIRRPEERGSRARRRRGQAVGGGAGSQEAGEALAVGSGFSEARSGVRRSGGGSVRWPGRGSTSPNLVEAGSGGGGIRQSLWEALAAGSGFPKARFGVRRSGGGSVRRPGRGSTSPTLWRPDPVGRHLAVNGGGAGGWEAGEALAA</sequence>
<evidence type="ECO:0000256" key="1">
    <source>
        <dbReference type="SAM" id="MobiDB-lite"/>
    </source>
</evidence>
<dbReference type="EnsemblPlants" id="OMERI09G00670.1">
    <property type="protein sequence ID" value="OMERI09G00670.1"/>
    <property type="gene ID" value="OMERI09G00670"/>
</dbReference>
<dbReference type="Proteomes" id="UP000008021">
    <property type="component" value="Chromosome 9"/>
</dbReference>
<name>A0A0E0EPG8_9ORYZ</name>
<evidence type="ECO:0000313" key="3">
    <source>
        <dbReference type="Proteomes" id="UP000008021"/>
    </source>
</evidence>
<dbReference type="HOGENOM" id="CLU_1848299_0_0_1"/>
<dbReference type="AlphaFoldDB" id="A0A0E0EPG8"/>